<evidence type="ECO:0000256" key="2">
    <source>
        <dbReference type="ARBA" id="ARBA00022801"/>
    </source>
</evidence>
<feature type="domain" description="Glycoside hydrolase family 2 catalytic" evidence="4">
    <location>
        <begin position="246"/>
        <end position="399"/>
    </location>
</feature>
<dbReference type="InterPro" id="IPR040605">
    <property type="entry name" value="Glyco_hydro2_dom5"/>
</dbReference>
<dbReference type="Gene3D" id="3.20.20.80">
    <property type="entry name" value="Glycosidases"/>
    <property type="match status" value="1"/>
</dbReference>
<keyword evidence="3" id="KW-0326">Glycosidase</keyword>
<dbReference type="AlphaFoldDB" id="A0AB73TAC2"/>
<dbReference type="InterPro" id="IPR054593">
    <property type="entry name" value="Beta-mannosidase-like_N2"/>
</dbReference>
<dbReference type="InterPro" id="IPR051913">
    <property type="entry name" value="GH2_Domain-Containing"/>
</dbReference>
<feature type="domain" description="Beta-mannosidase-like galactose-binding" evidence="7">
    <location>
        <begin position="43"/>
        <end position="122"/>
    </location>
</feature>
<keyword evidence="2" id="KW-0378">Hydrolase</keyword>
<dbReference type="SUPFAM" id="SSF51445">
    <property type="entry name" value="(Trans)glycosidases"/>
    <property type="match status" value="1"/>
</dbReference>
<dbReference type="Gene3D" id="2.60.40.10">
    <property type="entry name" value="Immunoglobulins"/>
    <property type="match status" value="3"/>
</dbReference>
<dbReference type="EMBL" id="QGGY01000001">
    <property type="protein sequence ID" value="PWJ79178.1"/>
    <property type="molecule type" value="Genomic_DNA"/>
</dbReference>
<dbReference type="PANTHER" id="PTHR42732">
    <property type="entry name" value="BETA-GALACTOSIDASE"/>
    <property type="match status" value="1"/>
</dbReference>
<evidence type="ECO:0000259" key="4">
    <source>
        <dbReference type="Pfam" id="PF02836"/>
    </source>
</evidence>
<evidence type="ECO:0000259" key="6">
    <source>
        <dbReference type="Pfam" id="PF18565"/>
    </source>
</evidence>
<evidence type="ECO:0000256" key="3">
    <source>
        <dbReference type="ARBA" id="ARBA00023295"/>
    </source>
</evidence>
<dbReference type="InterPro" id="IPR017853">
    <property type="entry name" value="GH"/>
</dbReference>
<evidence type="ECO:0000313" key="8">
    <source>
        <dbReference type="EMBL" id="PWJ79178.1"/>
    </source>
</evidence>
<protein>
    <submittedName>
        <fullName evidence="8">Beta-galactosidase</fullName>
    </submittedName>
</protein>
<feature type="domain" description="DUF4982" evidence="5">
    <location>
        <begin position="610"/>
        <end position="666"/>
    </location>
</feature>
<feature type="domain" description="Glycoside hydrolase family 2" evidence="6">
    <location>
        <begin position="686"/>
        <end position="767"/>
    </location>
</feature>
<dbReference type="SUPFAM" id="SSF49303">
    <property type="entry name" value="beta-Galactosidase/glucuronidase domain"/>
    <property type="match status" value="1"/>
</dbReference>
<evidence type="ECO:0000259" key="5">
    <source>
        <dbReference type="Pfam" id="PF16355"/>
    </source>
</evidence>
<proteinExistence type="inferred from homology"/>
<dbReference type="InterPro" id="IPR036156">
    <property type="entry name" value="Beta-gal/glucu_dom_sf"/>
</dbReference>
<dbReference type="RefSeq" id="WP_109624583.1">
    <property type="nucleotide sequence ID" value="NZ_JANKBI010000001.1"/>
</dbReference>
<dbReference type="Gene3D" id="2.60.120.260">
    <property type="entry name" value="Galactose-binding domain-like"/>
    <property type="match status" value="1"/>
</dbReference>
<dbReference type="InterPro" id="IPR008979">
    <property type="entry name" value="Galactose-bd-like_sf"/>
</dbReference>
<accession>A0AB73TAC2</accession>
<evidence type="ECO:0000256" key="1">
    <source>
        <dbReference type="ARBA" id="ARBA00007401"/>
    </source>
</evidence>
<name>A0AB73TAC2_9FIRM</name>
<dbReference type="InterPro" id="IPR006103">
    <property type="entry name" value="Glyco_hydro_2_cat"/>
</dbReference>
<dbReference type="InterPro" id="IPR013783">
    <property type="entry name" value="Ig-like_fold"/>
</dbReference>
<dbReference type="GO" id="GO:0005975">
    <property type="term" value="P:carbohydrate metabolic process"/>
    <property type="evidence" value="ECO:0007669"/>
    <property type="project" value="InterPro"/>
</dbReference>
<dbReference type="InterPro" id="IPR006101">
    <property type="entry name" value="Glyco_hydro_2"/>
</dbReference>
<dbReference type="PANTHER" id="PTHR42732:SF1">
    <property type="entry name" value="BETA-MANNOSIDASE"/>
    <property type="match status" value="1"/>
</dbReference>
<dbReference type="SUPFAM" id="SSF49785">
    <property type="entry name" value="Galactose-binding domain-like"/>
    <property type="match status" value="1"/>
</dbReference>
<reference evidence="8 9" key="1">
    <citation type="submission" date="2018-05" db="EMBL/GenBank/DDBJ databases">
        <authorList>
            <person name="Goeker M."/>
            <person name="Huntemann M."/>
            <person name="Clum A."/>
            <person name="Pillay M."/>
            <person name="Palaniappan K."/>
            <person name="Varghese N."/>
            <person name="Mikhailova N."/>
            <person name="Stamatis D."/>
            <person name="Reddy T."/>
            <person name="Daum C."/>
            <person name="Shapiro N."/>
            <person name="Ivanova N."/>
            <person name="Kyrpides N."/>
            <person name="Woyke T."/>
        </authorList>
    </citation>
    <scope>NUCLEOTIDE SEQUENCE [LARGE SCALE GENOMIC DNA]</scope>
    <source>
        <strain evidence="8 9">DSM 26524</strain>
    </source>
</reference>
<evidence type="ECO:0000259" key="7">
    <source>
        <dbReference type="Pfam" id="PF22666"/>
    </source>
</evidence>
<dbReference type="Pfam" id="PF18565">
    <property type="entry name" value="Glyco_hydro2_C5"/>
    <property type="match status" value="1"/>
</dbReference>
<dbReference type="Proteomes" id="UP000245412">
    <property type="component" value="Unassembled WGS sequence"/>
</dbReference>
<dbReference type="GO" id="GO:0004553">
    <property type="term" value="F:hydrolase activity, hydrolyzing O-glycosyl compounds"/>
    <property type="evidence" value="ECO:0007669"/>
    <property type="project" value="InterPro"/>
</dbReference>
<comment type="similarity">
    <text evidence="1">Belongs to the glycosyl hydrolase 2 family.</text>
</comment>
<keyword evidence="9" id="KW-1185">Reference proteome</keyword>
<organism evidence="8 9">
    <name type="scientific">Murimonas intestini</name>
    <dbReference type="NCBI Taxonomy" id="1337051"/>
    <lineage>
        <taxon>Bacteria</taxon>
        <taxon>Bacillati</taxon>
        <taxon>Bacillota</taxon>
        <taxon>Clostridia</taxon>
        <taxon>Lachnospirales</taxon>
        <taxon>Lachnospiraceae</taxon>
        <taxon>Murimonas</taxon>
    </lineage>
</organism>
<comment type="caution">
    <text evidence="8">The sequence shown here is derived from an EMBL/GenBank/DDBJ whole genome shotgun (WGS) entry which is preliminary data.</text>
</comment>
<gene>
    <name evidence="8" type="ORF">C7383_101555</name>
</gene>
<dbReference type="Pfam" id="PF22666">
    <property type="entry name" value="Glyco_hydro_2_N2"/>
    <property type="match status" value="1"/>
</dbReference>
<dbReference type="PRINTS" id="PR00132">
    <property type="entry name" value="GLHYDRLASE2"/>
</dbReference>
<dbReference type="InterPro" id="IPR032311">
    <property type="entry name" value="DUF4982"/>
</dbReference>
<evidence type="ECO:0000313" key="9">
    <source>
        <dbReference type="Proteomes" id="UP000245412"/>
    </source>
</evidence>
<dbReference type="Pfam" id="PF02836">
    <property type="entry name" value="Glyco_hydro_2_C"/>
    <property type="match status" value="1"/>
</dbReference>
<sequence>MKINFCSGWTYCRADRPEMKYHISLPHDAMLTEERTLDSRGGKNIGWYEGGDYIYEKEFQVPHLYEEQTVILEFEGVYHNAEVTLNGKQAGSFGYGYSGFSVSADGLLKGGKNLISVTARNSDQPNSRWYTGTGIYRPVYIHVLPKKHFVPESIRITTVDWKKRKIRIEAELNCLGEAEFQIMDQGECLKTECLTGEGLLSTEMEVESAQLWSCDSPKLYKLRAVFGDDIQEVSFGIRTVTVNSREGFCINGERVILRGACVHHDNGILGACAYEDAEARKVRIMKKAGYNALRSAHNPCSKAFLKACDKEGMLVMDEYVDVWYIHKTMYDYAGNVEHNYRNDLGGLVRKDFNHPSVVMYSLGNEVAETSEKKGIRLCKEMTDYLHELDRTRPVTCGVNLFFNFLYSAGFGVYSDEKAEKEPEKEVGSAFYNKLATILGDSFMKFGAALPVSDMKTRDAYEKMDIAGYNYGIWRYKKDTKKYPNRVILGTETFCADAALFWELANQYPAVIGDFVWPGITYHGEVPYRGWERKDGKQVFTGSPAWAAAGSGRVDMNGREWSEADYTKVVFGQKPIAIGVVPANLADETFDVSAWDLTCALGSWSWNGCEGKKTKVEVYAGAYAAELFLNGKSLGRRKLKRCRAVFTAVYEPGELKAVAYTKSGQILAETGLYSAGDDTKLSIETEKGTKELYFIHLRYTDSKGILKPLVQGEIQVSVEGGELLALGSARPLNPRCYLTDCTDTYYGEAMAVIRPQKEKTVQLHAKSPHGVGEIMITPGCTP</sequence>
<dbReference type="Pfam" id="PF16355">
    <property type="entry name" value="DUF4982"/>
    <property type="match status" value="1"/>
</dbReference>